<feature type="compositionally biased region" description="Basic residues" evidence="11">
    <location>
        <begin position="100"/>
        <end position="114"/>
    </location>
</feature>
<dbReference type="PROSITE" id="PS50181">
    <property type="entry name" value="FBOX"/>
    <property type="match status" value="1"/>
</dbReference>
<dbReference type="FunFam" id="1.20.1280.50:FF:000010">
    <property type="entry name" value="F-box only protein 7"/>
    <property type="match status" value="1"/>
</dbReference>
<dbReference type="GO" id="GO:2000134">
    <property type="term" value="P:negative regulation of G1/S transition of mitotic cell cycle"/>
    <property type="evidence" value="ECO:0007669"/>
    <property type="project" value="Ensembl"/>
</dbReference>
<dbReference type="SUPFAM" id="SSF81383">
    <property type="entry name" value="F-box domain"/>
    <property type="match status" value="1"/>
</dbReference>
<organism evidence="13 14">
    <name type="scientific">Sarcophilus harrisii</name>
    <name type="common">Tasmanian devil</name>
    <name type="synonym">Sarcophilus laniarius</name>
    <dbReference type="NCBI Taxonomy" id="9305"/>
    <lineage>
        <taxon>Eukaryota</taxon>
        <taxon>Metazoa</taxon>
        <taxon>Chordata</taxon>
        <taxon>Craniata</taxon>
        <taxon>Vertebrata</taxon>
        <taxon>Euteleostomi</taxon>
        <taxon>Mammalia</taxon>
        <taxon>Metatheria</taxon>
        <taxon>Dasyuromorphia</taxon>
        <taxon>Dasyuridae</taxon>
        <taxon>Sarcophilus</taxon>
    </lineage>
</organism>
<dbReference type="GO" id="GO:0046982">
    <property type="term" value="F:protein heterodimerization activity"/>
    <property type="evidence" value="ECO:0007669"/>
    <property type="project" value="Ensembl"/>
</dbReference>
<dbReference type="GO" id="GO:0070936">
    <property type="term" value="P:protein K48-linked ubiquitination"/>
    <property type="evidence" value="ECO:0007669"/>
    <property type="project" value="Ensembl"/>
</dbReference>
<gene>
    <name evidence="13" type="primary">FBXO7</name>
</gene>
<feature type="compositionally biased region" description="Low complexity" evidence="11">
    <location>
        <begin position="223"/>
        <end position="253"/>
    </location>
</feature>
<dbReference type="Ensembl" id="ENSSHAT00000036358.1">
    <property type="protein sequence ID" value="ENSSHAP00000026954.1"/>
    <property type="gene ID" value="ENSSHAG00000020844.1"/>
</dbReference>
<dbReference type="GO" id="GO:0010975">
    <property type="term" value="P:regulation of neuron projection development"/>
    <property type="evidence" value="ECO:0007669"/>
    <property type="project" value="Ensembl"/>
</dbReference>
<dbReference type="GO" id="GO:0005739">
    <property type="term" value="C:mitochondrion"/>
    <property type="evidence" value="ECO:0007669"/>
    <property type="project" value="UniProtKB-SubCell"/>
</dbReference>
<dbReference type="GO" id="GO:0043130">
    <property type="term" value="F:ubiquitin binding"/>
    <property type="evidence" value="ECO:0007669"/>
    <property type="project" value="Ensembl"/>
</dbReference>
<evidence type="ECO:0000256" key="4">
    <source>
        <dbReference type="ARBA" id="ARBA00004906"/>
    </source>
</evidence>
<dbReference type="GO" id="GO:1990037">
    <property type="term" value="C:Lewy body core"/>
    <property type="evidence" value="ECO:0007669"/>
    <property type="project" value="Ensembl"/>
</dbReference>
<dbReference type="Pfam" id="PF11566">
    <property type="entry name" value="PI31_Prot_N"/>
    <property type="match status" value="1"/>
</dbReference>
<dbReference type="GO" id="GO:0019901">
    <property type="term" value="F:protein kinase binding"/>
    <property type="evidence" value="ECO:0007669"/>
    <property type="project" value="Ensembl"/>
</dbReference>
<dbReference type="Gene3D" id="3.40.1000.30">
    <property type="match status" value="1"/>
</dbReference>
<feature type="region of interest" description="Disordered" evidence="11">
    <location>
        <begin position="626"/>
        <end position="661"/>
    </location>
</feature>
<dbReference type="Pfam" id="PF12937">
    <property type="entry name" value="F-box-like"/>
    <property type="match status" value="1"/>
</dbReference>
<evidence type="ECO:0000256" key="11">
    <source>
        <dbReference type="SAM" id="MobiDB-lite"/>
    </source>
</evidence>
<reference evidence="13" key="2">
    <citation type="submission" date="2025-08" db="UniProtKB">
        <authorList>
            <consortium name="Ensembl"/>
        </authorList>
    </citation>
    <scope>IDENTIFICATION</scope>
</reference>
<evidence type="ECO:0000256" key="5">
    <source>
        <dbReference type="ARBA" id="ARBA00022481"/>
    </source>
</evidence>
<comment type="subcellular location">
    <subcellularLocation>
        <location evidence="3">Cytoplasm</location>
        <location evidence="3">Cytosol</location>
    </subcellularLocation>
    <subcellularLocation>
        <location evidence="2">Mitochondrion</location>
    </subcellularLocation>
    <subcellularLocation>
        <location evidence="1">Nucleus</location>
    </subcellularLocation>
</comment>
<dbReference type="PANTHER" id="PTHR15537:SF2">
    <property type="entry name" value="F-BOX ONLY PROTEIN 7"/>
    <property type="match status" value="1"/>
</dbReference>
<dbReference type="GO" id="GO:1901526">
    <property type="term" value="P:positive regulation of mitophagy"/>
    <property type="evidence" value="ECO:0007669"/>
    <property type="project" value="Ensembl"/>
</dbReference>
<dbReference type="InterPro" id="IPR001810">
    <property type="entry name" value="F-box_dom"/>
</dbReference>
<dbReference type="GeneTree" id="ENSGT00390000006670"/>
<keyword evidence="7" id="KW-0833">Ubl conjugation pathway</keyword>
<name>A0A7N4NR36_SARHA</name>
<dbReference type="GO" id="GO:0019005">
    <property type="term" value="C:SCF ubiquitin ligase complex"/>
    <property type="evidence" value="ECO:0007669"/>
    <property type="project" value="Ensembl"/>
</dbReference>
<dbReference type="CDD" id="cd22087">
    <property type="entry name" value="F-box_FBXO7"/>
    <property type="match status" value="1"/>
</dbReference>
<keyword evidence="5" id="KW-0488">Methylation</keyword>
<dbReference type="GO" id="GO:0000422">
    <property type="term" value="P:autophagy of mitochondrion"/>
    <property type="evidence" value="ECO:0007669"/>
    <property type="project" value="Ensembl"/>
</dbReference>
<evidence type="ECO:0000256" key="1">
    <source>
        <dbReference type="ARBA" id="ARBA00004123"/>
    </source>
</evidence>
<dbReference type="GO" id="GO:0031647">
    <property type="term" value="P:regulation of protein stability"/>
    <property type="evidence" value="ECO:0007669"/>
    <property type="project" value="Ensembl"/>
</dbReference>
<dbReference type="GO" id="GO:0097414">
    <property type="term" value="C:classical Lewy body"/>
    <property type="evidence" value="ECO:0007669"/>
    <property type="project" value="Ensembl"/>
</dbReference>
<dbReference type="InterPro" id="IPR021625">
    <property type="entry name" value="PI31_Prot_N"/>
</dbReference>
<dbReference type="Gene3D" id="1.20.1280.50">
    <property type="match status" value="1"/>
</dbReference>
<feature type="region of interest" description="Disordered" evidence="11">
    <location>
        <begin position="223"/>
        <end position="285"/>
    </location>
</feature>
<evidence type="ECO:0000259" key="12">
    <source>
        <dbReference type="PROSITE" id="PS50181"/>
    </source>
</evidence>
<dbReference type="InParanoid" id="A0A7N4NR36"/>
<dbReference type="GO" id="GO:0043161">
    <property type="term" value="P:proteasome-mediated ubiquitin-dependent protein catabolic process"/>
    <property type="evidence" value="ECO:0007669"/>
    <property type="project" value="Ensembl"/>
</dbReference>
<dbReference type="GO" id="GO:1990038">
    <property type="term" value="C:Lewy body corona"/>
    <property type="evidence" value="ECO:0007669"/>
    <property type="project" value="Ensembl"/>
</dbReference>
<evidence type="ECO:0000256" key="10">
    <source>
        <dbReference type="ARBA" id="ARBA00073844"/>
    </source>
</evidence>
<dbReference type="Proteomes" id="UP000007648">
    <property type="component" value="Unassembled WGS sequence"/>
</dbReference>
<sequence>MRSRRCLGLRATVSAGTRRGWFALAQCPSERLASSRPLSGARTQPGDVALLRAHALSGPRPQRPRHSPRRPGSAARQQGAPSWEGAGAGRSSRAPDRGGRLTRRLRRRRRRRQRLSGPYPCPGTAAARRARKGPGAMKLRVRVRKRTAPLELPAEEPTLGELRAHLRQALLPAWGYSSDTQFAVTLNSKDALTEDEKTLASYGVVSGDLICLILEEAVEESSRALSSEAAHPSSQSNPSQPSLATSESQSSRQGEGEPSDPSPSQAGQPGDQRAENVPGSHLDFDSGLIREDVDMEEGPGSYPTEPMLCSEAVDGQVPHSLETLYHSAECSSANDALIVLVHLLMLESGYTPLGTEAKAVSMPEKWRSGGVYKLQYTHPLCEDGTAALTCVPLGSLVVINATLKINNEIRSVKRLQLLPESFICPHEQAEENVARKYKDLQKLSRLFKDQLVYPLLAFARQALNLPDVFGLIVLPLELKLRIFRLLDVRSVLSLSAVCRDLFIASNDQLLWRFMYLRDFRDCAVRPRDTDWKELYRKQKQRKDALRWRHAMFLPPPPHPTPFHPGPFYPSPFPPNPMYPPGIIGGEFDERPVLPYAGDPINSLIPGPGEAPGQFSPFRPHFDPMGPFPGPNPVLPGRGGPSDRFPFRPSRGRPTDIRLSFI</sequence>
<dbReference type="GO" id="GO:0006626">
    <property type="term" value="P:protein targeting to mitochondrion"/>
    <property type="evidence" value="ECO:0007669"/>
    <property type="project" value="Ensembl"/>
</dbReference>
<reference evidence="13" key="3">
    <citation type="submission" date="2025-09" db="UniProtKB">
        <authorList>
            <consortium name="Ensembl"/>
        </authorList>
    </citation>
    <scope>IDENTIFICATION</scope>
</reference>
<dbReference type="GO" id="GO:0045620">
    <property type="term" value="P:negative regulation of lymphocyte differentiation"/>
    <property type="evidence" value="ECO:0007669"/>
    <property type="project" value="Ensembl"/>
</dbReference>
<evidence type="ECO:0000256" key="8">
    <source>
        <dbReference type="ARBA" id="ARBA00023128"/>
    </source>
</evidence>
<dbReference type="FunCoup" id="A0A7N4NR36">
    <property type="interactions" value="1416"/>
</dbReference>
<comment type="pathway">
    <text evidence="4">Protein modification; protein ubiquitination.</text>
</comment>
<evidence type="ECO:0000256" key="9">
    <source>
        <dbReference type="ARBA" id="ARBA00023242"/>
    </source>
</evidence>
<keyword evidence="9" id="KW-0539">Nucleus</keyword>
<dbReference type="InterPro" id="IPR029071">
    <property type="entry name" value="Ubiquitin-like_domsf"/>
</dbReference>
<evidence type="ECO:0000256" key="3">
    <source>
        <dbReference type="ARBA" id="ARBA00004514"/>
    </source>
</evidence>
<feature type="region of interest" description="Disordered" evidence="11">
    <location>
        <begin position="56"/>
        <end position="136"/>
    </location>
</feature>
<evidence type="ECO:0000256" key="6">
    <source>
        <dbReference type="ARBA" id="ARBA00022490"/>
    </source>
</evidence>
<dbReference type="PANTHER" id="PTHR15537">
    <property type="entry name" value="F-BOX ONLY PROTEIN 7"/>
    <property type="match status" value="1"/>
</dbReference>
<evidence type="ECO:0000256" key="2">
    <source>
        <dbReference type="ARBA" id="ARBA00004173"/>
    </source>
</evidence>
<evidence type="ECO:0000313" key="14">
    <source>
        <dbReference type="Proteomes" id="UP000007648"/>
    </source>
</evidence>
<dbReference type="GO" id="GO:1903377">
    <property type="term" value="P:negative regulation of oxidative stress-induced neuron intrinsic apoptotic signaling pathway"/>
    <property type="evidence" value="ECO:0007669"/>
    <property type="project" value="Ensembl"/>
</dbReference>
<evidence type="ECO:0000256" key="7">
    <source>
        <dbReference type="ARBA" id="ARBA00022786"/>
    </source>
</evidence>
<keyword evidence="6" id="KW-0963">Cytoplasm</keyword>
<dbReference type="AlphaFoldDB" id="A0A7N4NR36"/>
<dbReference type="GO" id="GO:0005654">
    <property type="term" value="C:nucleoplasm"/>
    <property type="evidence" value="ECO:0007669"/>
    <property type="project" value="Ensembl"/>
</dbReference>
<dbReference type="GO" id="GO:0030098">
    <property type="term" value="P:lymphocyte differentiation"/>
    <property type="evidence" value="ECO:0007669"/>
    <property type="project" value="Ensembl"/>
</dbReference>
<proteinExistence type="predicted"/>
<dbReference type="SUPFAM" id="SSF54236">
    <property type="entry name" value="Ubiquitin-like"/>
    <property type="match status" value="1"/>
</dbReference>
<dbReference type="FunFam" id="3.40.1000.30:FF:000001">
    <property type="entry name" value="F-box only protein 7"/>
    <property type="match status" value="1"/>
</dbReference>
<protein>
    <recommendedName>
        <fullName evidence="10">F-box only protein 7</fullName>
    </recommendedName>
</protein>
<keyword evidence="14" id="KW-1185">Reference proteome</keyword>
<dbReference type="InterPro" id="IPR036047">
    <property type="entry name" value="F-box-like_dom_sf"/>
</dbReference>
<feature type="domain" description="F-box" evidence="12">
    <location>
        <begin position="468"/>
        <end position="514"/>
    </location>
</feature>
<dbReference type="GO" id="GO:0097409">
    <property type="term" value="C:glial cytoplasmic inclusion"/>
    <property type="evidence" value="ECO:0007669"/>
    <property type="project" value="Ensembl"/>
</dbReference>
<accession>A0A7N4NR36</accession>
<dbReference type="GO" id="GO:0005829">
    <property type="term" value="C:cytosol"/>
    <property type="evidence" value="ECO:0007669"/>
    <property type="project" value="UniProtKB-SubCell"/>
</dbReference>
<evidence type="ECO:0000313" key="13">
    <source>
        <dbReference type="Ensembl" id="ENSSHAP00000026954.1"/>
    </source>
</evidence>
<keyword evidence="8" id="KW-0496">Mitochondrion</keyword>
<dbReference type="GO" id="GO:1990756">
    <property type="term" value="F:ubiquitin-like ligase-substrate adaptor activity"/>
    <property type="evidence" value="ECO:0007669"/>
    <property type="project" value="Ensembl"/>
</dbReference>
<dbReference type="GO" id="GO:0097462">
    <property type="term" value="C:Lewy neurite"/>
    <property type="evidence" value="ECO:0007669"/>
    <property type="project" value="Ensembl"/>
</dbReference>
<dbReference type="InterPro" id="IPR047118">
    <property type="entry name" value="Fbxo7"/>
</dbReference>
<dbReference type="GO" id="GO:0040012">
    <property type="term" value="P:regulation of locomotion"/>
    <property type="evidence" value="ECO:0007669"/>
    <property type="project" value="Ensembl"/>
</dbReference>
<reference evidence="13 14" key="1">
    <citation type="journal article" date="2011" name="Proc. Natl. Acad. Sci. U.S.A.">
        <title>Genetic diversity and population structure of the endangered marsupial Sarcophilus harrisii (Tasmanian devil).</title>
        <authorList>
            <person name="Miller W."/>
            <person name="Hayes V.M."/>
            <person name="Ratan A."/>
            <person name="Petersen D.C."/>
            <person name="Wittekindt N.E."/>
            <person name="Miller J."/>
            <person name="Walenz B."/>
            <person name="Knight J."/>
            <person name="Qi J."/>
            <person name="Zhao F."/>
            <person name="Wang Q."/>
            <person name="Bedoya-Reina O.C."/>
            <person name="Katiyar N."/>
            <person name="Tomsho L.P."/>
            <person name="Kasson L.M."/>
            <person name="Hardie R.A."/>
            <person name="Woodbridge P."/>
            <person name="Tindall E.A."/>
            <person name="Bertelsen M.F."/>
            <person name="Dixon D."/>
            <person name="Pyecroft S."/>
            <person name="Helgen K.M."/>
            <person name="Lesk A.M."/>
            <person name="Pringle T.H."/>
            <person name="Patterson N."/>
            <person name="Zhang Y."/>
            <person name="Kreiss A."/>
            <person name="Woods G.M."/>
            <person name="Jones M.E."/>
            <person name="Schuster S.C."/>
        </authorList>
    </citation>
    <scope>NUCLEOTIDE SEQUENCE [LARGE SCALE GENOMIC DNA]</scope>
</reference>
<dbReference type="GO" id="GO:0031625">
    <property type="term" value="F:ubiquitin protein ligase binding"/>
    <property type="evidence" value="ECO:0007669"/>
    <property type="project" value="Ensembl"/>
</dbReference>